<reference evidence="1 2" key="1">
    <citation type="submission" date="2024-11" db="EMBL/GenBank/DDBJ databases">
        <title>Chromosome-level genome assembly of the freshwater bivalve Anodonta woodiana.</title>
        <authorList>
            <person name="Chen X."/>
        </authorList>
    </citation>
    <scope>NUCLEOTIDE SEQUENCE [LARGE SCALE GENOMIC DNA]</scope>
    <source>
        <strain evidence="1">MN2024</strain>
        <tissue evidence="1">Gills</tissue>
    </source>
</reference>
<dbReference type="Proteomes" id="UP001634394">
    <property type="component" value="Unassembled WGS sequence"/>
</dbReference>
<evidence type="ECO:0000313" key="1">
    <source>
        <dbReference type="EMBL" id="KAL3857113.1"/>
    </source>
</evidence>
<organism evidence="1 2">
    <name type="scientific">Sinanodonta woodiana</name>
    <name type="common">Chinese pond mussel</name>
    <name type="synonym">Anodonta woodiana</name>
    <dbReference type="NCBI Taxonomy" id="1069815"/>
    <lineage>
        <taxon>Eukaryota</taxon>
        <taxon>Metazoa</taxon>
        <taxon>Spiralia</taxon>
        <taxon>Lophotrochozoa</taxon>
        <taxon>Mollusca</taxon>
        <taxon>Bivalvia</taxon>
        <taxon>Autobranchia</taxon>
        <taxon>Heteroconchia</taxon>
        <taxon>Palaeoheterodonta</taxon>
        <taxon>Unionida</taxon>
        <taxon>Unionoidea</taxon>
        <taxon>Unionidae</taxon>
        <taxon>Unioninae</taxon>
        <taxon>Sinanodonta</taxon>
    </lineage>
</organism>
<protein>
    <submittedName>
        <fullName evidence="1">Uncharacterized protein</fullName>
    </submittedName>
</protein>
<comment type="caution">
    <text evidence="1">The sequence shown here is derived from an EMBL/GenBank/DDBJ whole genome shotgun (WGS) entry which is preliminary data.</text>
</comment>
<proteinExistence type="predicted"/>
<gene>
    <name evidence="1" type="ORF">ACJMK2_011808</name>
</gene>
<dbReference type="EMBL" id="JBJQND010000013">
    <property type="protein sequence ID" value="KAL3857113.1"/>
    <property type="molecule type" value="Genomic_DNA"/>
</dbReference>
<evidence type="ECO:0000313" key="2">
    <source>
        <dbReference type="Proteomes" id="UP001634394"/>
    </source>
</evidence>
<sequence length="124" mass="13563">MPLVNAELDLGGETTQKEELAEVAEKSSLTETNLDEVAQELATTVQEFRDYIYTGKDLVIDGVITDIASSVQSAQASSSAYETVLDSIINIEALVFKQTVKSTKQQSILDFAHNNLVTAFMILF</sequence>
<name>A0ABD3V958_SINWO</name>
<keyword evidence="2" id="KW-1185">Reference proteome</keyword>
<dbReference type="AlphaFoldDB" id="A0ABD3V958"/>
<accession>A0ABD3V958</accession>